<dbReference type="Proteomes" id="UP001150266">
    <property type="component" value="Unassembled WGS sequence"/>
</dbReference>
<feature type="compositionally biased region" description="Basic and acidic residues" evidence="1">
    <location>
        <begin position="402"/>
        <end position="427"/>
    </location>
</feature>
<feature type="region of interest" description="Disordered" evidence="1">
    <location>
        <begin position="335"/>
        <end position="427"/>
    </location>
</feature>
<reference evidence="3" key="1">
    <citation type="submission" date="2022-08" db="EMBL/GenBank/DDBJ databases">
        <title>A Global Phylogenomic Analysis of the Shiitake Genus Lentinula.</title>
        <authorList>
            <consortium name="DOE Joint Genome Institute"/>
            <person name="Sierra-Patev S."/>
            <person name="Min B."/>
            <person name="Naranjo-Ortiz M."/>
            <person name="Looney B."/>
            <person name="Konkel Z."/>
            <person name="Slot J.C."/>
            <person name="Sakamoto Y."/>
            <person name="Steenwyk J.L."/>
            <person name="Rokas A."/>
            <person name="Carro J."/>
            <person name="Camarero S."/>
            <person name="Ferreira P."/>
            <person name="Molpeceres G."/>
            <person name="Ruiz-Duenas F.J."/>
            <person name="Serrano A."/>
            <person name="Henrissat B."/>
            <person name="Drula E."/>
            <person name="Hughes K.W."/>
            <person name="Mata J.L."/>
            <person name="Ishikawa N.K."/>
            <person name="Vargas-Isla R."/>
            <person name="Ushijima S."/>
            <person name="Smith C.A."/>
            <person name="Ahrendt S."/>
            <person name="Andreopoulos W."/>
            <person name="He G."/>
            <person name="Labutti K."/>
            <person name="Lipzen A."/>
            <person name="Ng V."/>
            <person name="Riley R."/>
            <person name="Sandor L."/>
            <person name="Barry K."/>
            <person name="Martinez A.T."/>
            <person name="Xiao Y."/>
            <person name="Gibbons J.G."/>
            <person name="Terashima K."/>
            <person name="Grigoriev I.V."/>
            <person name="Hibbett D.S."/>
        </authorList>
    </citation>
    <scope>NUCLEOTIDE SEQUENCE</scope>
    <source>
        <strain evidence="3">JLM2183</strain>
    </source>
</reference>
<evidence type="ECO:0000259" key="2">
    <source>
        <dbReference type="Pfam" id="PF17667"/>
    </source>
</evidence>
<dbReference type="Pfam" id="PF17667">
    <property type="entry name" value="Pkinase_fungal"/>
    <property type="match status" value="2"/>
</dbReference>
<evidence type="ECO:0000256" key="1">
    <source>
        <dbReference type="SAM" id="MobiDB-lite"/>
    </source>
</evidence>
<protein>
    <recommendedName>
        <fullName evidence="2">Fungal-type protein kinase domain-containing protein</fullName>
    </recommendedName>
</protein>
<sequence length="924" mass="104984">MSNQSKFEARRPDSQVSGGADTSISQDERTIHVSSPGGGPSLLEPQFGASHAGAEHGPDRDGLYYIPRDDHNRGQSSAIDSPPRFHLRPTDSAVQQEAPVHRPRQNYERNSLNDGKNERPTHIVSEQVYPLPDRQVRQTTPEPEKRHPISASAVLETPFGKKSSSYTPSLSYDKKHTVDEANIYLDNDLAFNVRVLPVNEWTKHCLNLDLDKDSYNLSPTVEDSFAQYLEAVDTATSEKDPKLYSALIDLLNSISNGDTEDKIIFYLQDPTPVRGSLVGQTPDIGAVFKGLLENENVKDLKNDGKIVWGHMASLVEGKLAKGRMIRSEIGVHVKKESMAKSTPIAPGSKGKQRESSSKTKSNANKKRSRDGDADERVSKTRRTTDDSVPAPIKSDVPAGTDRAARDPTSESQPHKLKDPPPRNSREGVRTQVAGYARDMLSHGLLRTHVILFVVDSQLVRGFFYDRSIIVESELLDLTDKDHQLIFAKMIKHMRALSPEGLGIVPALDATDFLTKPASLKYGQDIPQYSAADGPPSNEIFERPIGSKSLFEIPYKDGNTRTVILKRVLFRSNGIIGRGTTVVRVECACLHCGTQCDWKGKKLILKLSFPGKNRVPEHTLMERCRELAHGEHGWVLDHLPHIYWSFDVPFHDRTPQANLKKKLEGDYEMRIMRGSIQEELYPISTLKTAKGCAQVFYDVVQCHHWAWKYPQILHRDISHGNIMVREKDGRKYGVLNDWDLAVFLNSQGDGPTSKFRTGTKPYMSYEQHSDDWQGPHRFRHDLESVFYVILLLACLYSSPCEQYRPEIRTRYEYEEWLQQDDFFLYNHKHTVIINITWQSSVTTFFKGFERWLNDLQSSLCSGLLEFGRHKKRVREQREVPAFDHDSLGGHFTYVKVVLIMHIYDKEELETRGQEWQAILQLDMKF</sequence>
<dbReference type="InterPro" id="IPR011009">
    <property type="entry name" value="Kinase-like_dom_sf"/>
</dbReference>
<dbReference type="PANTHER" id="PTHR38248">
    <property type="entry name" value="FUNK1 6"/>
    <property type="match status" value="1"/>
</dbReference>
<organism evidence="3 4">
    <name type="scientific">Lentinula aciculospora</name>
    <dbReference type="NCBI Taxonomy" id="153920"/>
    <lineage>
        <taxon>Eukaryota</taxon>
        <taxon>Fungi</taxon>
        <taxon>Dikarya</taxon>
        <taxon>Basidiomycota</taxon>
        <taxon>Agaricomycotina</taxon>
        <taxon>Agaricomycetes</taxon>
        <taxon>Agaricomycetidae</taxon>
        <taxon>Agaricales</taxon>
        <taxon>Marasmiineae</taxon>
        <taxon>Omphalotaceae</taxon>
        <taxon>Lentinula</taxon>
    </lineage>
</organism>
<dbReference type="EMBL" id="JAOTPV010000006">
    <property type="protein sequence ID" value="KAJ4481250.1"/>
    <property type="molecule type" value="Genomic_DNA"/>
</dbReference>
<evidence type="ECO:0000313" key="4">
    <source>
        <dbReference type="Proteomes" id="UP001150266"/>
    </source>
</evidence>
<name>A0A9W9DQV7_9AGAR</name>
<feature type="region of interest" description="Disordered" evidence="1">
    <location>
        <begin position="137"/>
        <end position="170"/>
    </location>
</feature>
<feature type="region of interest" description="Disordered" evidence="1">
    <location>
        <begin position="1"/>
        <end position="122"/>
    </location>
</feature>
<dbReference type="AlphaFoldDB" id="A0A9W9DQV7"/>
<evidence type="ECO:0000313" key="3">
    <source>
        <dbReference type="EMBL" id="KAJ4481250.1"/>
    </source>
</evidence>
<feature type="compositionally biased region" description="Basic and acidic residues" evidence="1">
    <location>
        <begin position="369"/>
        <end position="385"/>
    </location>
</feature>
<gene>
    <name evidence="3" type="ORF">J3R30DRAFT_2425429</name>
</gene>
<proteinExistence type="predicted"/>
<accession>A0A9W9DQV7</accession>
<dbReference type="SUPFAM" id="SSF56112">
    <property type="entry name" value="Protein kinase-like (PK-like)"/>
    <property type="match status" value="1"/>
</dbReference>
<feature type="compositionally biased region" description="Polar residues" evidence="1">
    <location>
        <begin position="14"/>
        <end position="25"/>
    </location>
</feature>
<feature type="domain" description="Fungal-type protein kinase" evidence="2">
    <location>
        <begin position="666"/>
        <end position="789"/>
    </location>
</feature>
<feature type="compositionally biased region" description="Basic and acidic residues" evidence="1">
    <location>
        <begin position="53"/>
        <end position="73"/>
    </location>
</feature>
<dbReference type="OrthoDB" id="5569250at2759"/>
<dbReference type="Gene3D" id="1.10.510.10">
    <property type="entry name" value="Transferase(Phosphotransferase) domain 1"/>
    <property type="match status" value="1"/>
</dbReference>
<dbReference type="PANTHER" id="PTHR38248:SF2">
    <property type="entry name" value="FUNK1 11"/>
    <property type="match status" value="1"/>
</dbReference>
<keyword evidence="4" id="KW-1185">Reference proteome</keyword>
<feature type="domain" description="Fungal-type protein kinase" evidence="2">
    <location>
        <begin position="416"/>
        <end position="623"/>
    </location>
</feature>
<comment type="caution">
    <text evidence="3">The sequence shown here is derived from an EMBL/GenBank/DDBJ whole genome shotgun (WGS) entry which is preliminary data.</text>
</comment>
<dbReference type="InterPro" id="IPR040976">
    <property type="entry name" value="Pkinase_fungal"/>
</dbReference>